<evidence type="ECO:0000313" key="2">
    <source>
        <dbReference type="Proteomes" id="UP000011873"/>
    </source>
</evidence>
<dbReference type="PATRIC" id="fig|1218567.3.peg.3884"/>
<dbReference type="Proteomes" id="UP000011873">
    <property type="component" value="Unassembled WGS sequence"/>
</dbReference>
<organism evidence="1 2">
    <name type="scientific">Leptospira borgpetersenii serovar Hardjo-bovis str. Sponselee</name>
    <dbReference type="NCBI Taxonomy" id="1303729"/>
    <lineage>
        <taxon>Bacteria</taxon>
        <taxon>Pseudomonadati</taxon>
        <taxon>Spirochaetota</taxon>
        <taxon>Spirochaetia</taxon>
        <taxon>Leptospirales</taxon>
        <taxon>Leptospiraceae</taxon>
        <taxon>Leptospira</taxon>
    </lineage>
</organism>
<protein>
    <submittedName>
        <fullName evidence="1">Uncharacterized protein</fullName>
    </submittedName>
</protein>
<reference evidence="1 2" key="1">
    <citation type="submission" date="2013-01" db="EMBL/GenBank/DDBJ databases">
        <authorList>
            <person name="Harkins D.M."/>
            <person name="Durkin A.S."/>
            <person name="Brinkac L.M."/>
            <person name="Haft D.H."/>
            <person name="Selengut J.D."/>
            <person name="Sanka R."/>
            <person name="DePew J."/>
            <person name="Purushe J."/>
            <person name="Galloway R.L."/>
            <person name="Vinetz J.M."/>
            <person name="Sutton G.G."/>
            <person name="Nierman W.C."/>
            <person name="Fouts D.E."/>
        </authorList>
    </citation>
    <scope>NUCLEOTIDE SEQUENCE [LARGE SCALE GENOMIC DNA]</scope>
    <source>
        <strain evidence="1 2">Sponselee CDC</strain>
    </source>
</reference>
<name>M6BI84_LEPBO</name>
<sequence>MKTNTLGRIYIPEKEFQSFSEIILGIAISVKRKRKGSILKTSFQKARSEKISQK</sequence>
<gene>
    <name evidence="1" type="ORF">LEP1GSC016_0736</name>
</gene>
<evidence type="ECO:0000313" key="1">
    <source>
        <dbReference type="EMBL" id="EMJ78291.1"/>
    </source>
</evidence>
<proteinExistence type="predicted"/>
<accession>M6BI84</accession>
<comment type="caution">
    <text evidence="1">The sequence shown here is derived from an EMBL/GenBank/DDBJ whole genome shotgun (WGS) entry which is preliminary data.</text>
</comment>
<dbReference type="AlphaFoldDB" id="M6BI84"/>
<dbReference type="EMBL" id="ANMU01000160">
    <property type="protein sequence ID" value="EMJ78291.1"/>
    <property type="molecule type" value="Genomic_DNA"/>
</dbReference>